<proteinExistence type="predicted"/>
<feature type="non-terminal residue" evidence="1">
    <location>
        <position position="1"/>
    </location>
</feature>
<organism evidence="1 2">
    <name type="scientific">Trifolium medium</name>
    <dbReference type="NCBI Taxonomy" id="97028"/>
    <lineage>
        <taxon>Eukaryota</taxon>
        <taxon>Viridiplantae</taxon>
        <taxon>Streptophyta</taxon>
        <taxon>Embryophyta</taxon>
        <taxon>Tracheophyta</taxon>
        <taxon>Spermatophyta</taxon>
        <taxon>Magnoliopsida</taxon>
        <taxon>eudicotyledons</taxon>
        <taxon>Gunneridae</taxon>
        <taxon>Pentapetalae</taxon>
        <taxon>rosids</taxon>
        <taxon>fabids</taxon>
        <taxon>Fabales</taxon>
        <taxon>Fabaceae</taxon>
        <taxon>Papilionoideae</taxon>
        <taxon>50 kb inversion clade</taxon>
        <taxon>NPAAA clade</taxon>
        <taxon>Hologalegina</taxon>
        <taxon>IRL clade</taxon>
        <taxon>Trifolieae</taxon>
        <taxon>Trifolium</taxon>
    </lineage>
</organism>
<dbReference type="EMBL" id="LXQA010181073">
    <property type="protein sequence ID" value="MCI30632.1"/>
    <property type="molecule type" value="Genomic_DNA"/>
</dbReference>
<name>A0A392R3G6_9FABA</name>
<keyword evidence="2" id="KW-1185">Reference proteome</keyword>
<accession>A0A392R3G6</accession>
<dbReference type="AlphaFoldDB" id="A0A392R3G6"/>
<evidence type="ECO:0000313" key="1">
    <source>
        <dbReference type="EMBL" id="MCI30632.1"/>
    </source>
</evidence>
<dbReference type="Proteomes" id="UP000265520">
    <property type="component" value="Unassembled WGS sequence"/>
</dbReference>
<reference evidence="1 2" key="1">
    <citation type="journal article" date="2018" name="Front. Plant Sci.">
        <title>Red Clover (Trifolium pratense) and Zigzag Clover (T. medium) - A Picture of Genomic Similarities and Differences.</title>
        <authorList>
            <person name="Dluhosova J."/>
            <person name="Istvanek J."/>
            <person name="Nedelnik J."/>
            <person name="Repkova J."/>
        </authorList>
    </citation>
    <scope>NUCLEOTIDE SEQUENCE [LARGE SCALE GENOMIC DNA]</scope>
    <source>
        <strain evidence="2">cv. 10/8</strain>
        <tissue evidence="1">Leaf</tissue>
    </source>
</reference>
<comment type="caution">
    <text evidence="1">The sequence shown here is derived from an EMBL/GenBank/DDBJ whole genome shotgun (WGS) entry which is preliminary data.</text>
</comment>
<sequence length="46" mass="5044">SAAAVSNLILQCTLLPDPTSKSTYPRSGHPVQQLYQLCSIMFFSTQ</sequence>
<evidence type="ECO:0000313" key="2">
    <source>
        <dbReference type="Proteomes" id="UP000265520"/>
    </source>
</evidence>
<protein>
    <submittedName>
        <fullName evidence="1">Uncharacterized protein</fullName>
    </submittedName>
</protein>